<evidence type="ECO:0000256" key="7">
    <source>
        <dbReference type="SAM" id="Phobius"/>
    </source>
</evidence>
<feature type="domain" description="ABC3 transporter permease C-terminal" evidence="8">
    <location>
        <begin position="746"/>
        <end position="866"/>
    </location>
</feature>
<evidence type="ECO:0000256" key="4">
    <source>
        <dbReference type="ARBA" id="ARBA00022989"/>
    </source>
</evidence>
<feature type="transmembrane region" description="Helical" evidence="7">
    <location>
        <begin position="833"/>
        <end position="857"/>
    </location>
</feature>
<feature type="transmembrane region" description="Helical" evidence="7">
    <location>
        <begin position="1144"/>
        <end position="1164"/>
    </location>
</feature>
<evidence type="ECO:0000313" key="9">
    <source>
        <dbReference type="EMBL" id="AZP04628.1"/>
    </source>
</evidence>
<dbReference type="RefSeq" id="WP_126110224.1">
    <property type="nucleotide sequence ID" value="NZ_CP034465.1"/>
</dbReference>
<feature type="transmembrane region" description="Helical" evidence="7">
    <location>
        <begin position="1239"/>
        <end position="1259"/>
    </location>
</feature>
<keyword evidence="3 7" id="KW-0812">Transmembrane</keyword>
<feature type="transmembrane region" description="Helical" evidence="7">
    <location>
        <begin position="742"/>
        <end position="764"/>
    </location>
</feature>
<feature type="transmembrane region" description="Helical" evidence="7">
    <location>
        <begin position="913"/>
        <end position="932"/>
    </location>
</feature>
<keyword evidence="2" id="KW-1003">Cell membrane</keyword>
<keyword evidence="4 7" id="KW-1133">Transmembrane helix</keyword>
<dbReference type="InterPro" id="IPR003838">
    <property type="entry name" value="ABC3_permease_C"/>
</dbReference>
<dbReference type="EMBL" id="CP034465">
    <property type="protein sequence ID" value="AZP04628.1"/>
    <property type="molecule type" value="Genomic_DNA"/>
</dbReference>
<feature type="transmembrane region" description="Helical" evidence="7">
    <location>
        <begin position="791"/>
        <end position="813"/>
    </location>
</feature>
<evidence type="ECO:0000256" key="3">
    <source>
        <dbReference type="ARBA" id="ARBA00022692"/>
    </source>
</evidence>
<evidence type="ECO:0000259" key="8">
    <source>
        <dbReference type="Pfam" id="PF02687"/>
    </source>
</evidence>
<name>A0A3S9HB83_9LACT</name>
<evidence type="ECO:0000256" key="6">
    <source>
        <dbReference type="SAM" id="Coils"/>
    </source>
</evidence>
<dbReference type="InterPro" id="IPR038766">
    <property type="entry name" value="Membrane_comp_ABC_pdt"/>
</dbReference>
<dbReference type="KEGG" id="jeh:EJN90_08275"/>
<evidence type="ECO:0000256" key="2">
    <source>
        <dbReference type="ARBA" id="ARBA00022475"/>
    </source>
</evidence>
<feature type="coiled-coil region" evidence="6">
    <location>
        <begin position="402"/>
        <end position="453"/>
    </location>
</feature>
<keyword evidence="6" id="KW-0175">Coiled coil</keyword>
<gene>
    <name evidence="9" type="ORF">EJN90_08275</name>
</gene>
<comment type="subcellular location">
    <subcellularLocation>
        <location evidence="1">Cell membrane</location>
        <topology evidence="1">Multi-pass membrane protein</topology>
    </subcellularLocation>
</comment>
<dbReference type="PANTHER" id="PTHR30287">
    <property type="entry name" value="MEMBRANE COMPONENT OF PREDICTED ABC SUPERFAMILY METABOLITE UPTAKE TRANSPORTER"/>
    <property type="match status" value="1"/>
</dbReference>
<protein>
    <submittedName>
        <fullName evidence="9">ABC transporter permease</fullName>
    </submittedName>
</protein>
<feature type="coiled-coil region" evidence="6">
    <location>
        <begin position="256"/>
        <end position="329"/>
    </location>
</feature>
<feature type="domain" description="ABC3 transporter permease C-terminal" evidence="8">
    <location>
        <begin position="1148"/>
        <end position="1262"/>
    </location>
</feature>
<evidence type="ECO:0000256" key="1">
    <source>
        <dbReference type="ARBA" id="ARBA00004651"/>
    </source>
</evidence>
<dbReference type="Pfam" id="PF02687">
    <property type="entry name" value="FtsX"/>
    <property type="match status" value="2"/>
</dbReference>
<evidence type="ECO:0000256" key="5">
    <source>
        <dbReference type="ARBA" id="ARBA00023136"/>
    </source>
</evidence>
<feature type="transmembrane region" description="Helical" evidence="7">
    <location>
        <begin position="1197"/>
        <end position="1219"/>
    </location>
</feature>
<feature type="coiled-coil region" evidence="6">
    <location>
        <begin position="580"/>
        <end position="653"/>
    </location>
</feature>
<organism evidence="9 10">
    <name type="scientific">Jeotgalibaca ciconiae</name>
    <dbReference type="NCBI Taxonomy" id="2496265"/>
    <lineage>
        <taxon>Bacteria</taxon>
        <taxon>Bacillati</taxon>
        <taxon>Bacillota</taxon>
        <taxon>Bacilli</taxon>
        <taxon>Lactobacillales</taxon>
        <taxon>Carnobacteriaceae</taxon>
        <taxon>Jeotgalibaca</taxon>
    </lineage>
</organism>
<accession>A0A3S9HB83</accession>
<evidence type="ECO:0000313" key="10">
    <source>
        <dbReference type="Proteomes" id="UP000273326"/>
    </source>
</evidence>
<dbReference type="AlphaFoldDB" id="A0A3S9HB83"/>
<proteinExistence type="predicted"/>
<sequence length="1274" mass="143675">MKKKALWKDVWKEISNNKARFLALFAIIALGVGFYGGISAAGPDMLAIADKYFHEHKLFDLKVLSTYGIVSDDLKALEEVDDLIIEPTKTIDVALQDEAYLLRLYPYEAAETSINDFSIVRGRLPNKKGEIALDAGRGFENSFKIGDAVKFDFQSQSENDSEEESIELVEQVYTIVGFVDSPLYIENLSRGNTQVGKGTLDGFGVVSKEDIIGEIYSEVNIQFEENKNLTAYSEEYEEYVDEKADEIEVTLNGRPLERINEIRSEARKEIFDAERELEDAKKQLQEAEQELQKARAELDEGTQTYNENKAVFDQEITEAEAEIAKQQEQIDAGWAEYQEGLASWRANARTYADAKVAWEIQREELLQQLDSAVSLEALAEKPIPTPEGEELGKQIQKLFDGEREIEQARKQLEAHGRTLQEQEQQLNEAQQKLNDDKERAIVLEQEAEELVNLIALQKEILIGKQEQLAYVKQAIQVPFEDLTDEEKAQMVNVISEQGDITQLYQPFLAYLNGEVDKDGIPVEQEENAQNSVKEAVANQEAELSSIQTTIEELRISDREAELLEQGQILVNAQKLYGEGSKEIEQSASELARAKNILQNKIQSAMQNIQSQVAIADRQFSEQGEALEIARAELEAARNELQNGQAQLDRGYEELNTERDTGTAALAEAWEELQAGEEEYASGLQEFGEERTEAEEEIMKGEQELSDAKNEIAALDEPIYFVQDRTVNPGYQSYRDNANRISAIASIFPVFFFLIAALVSFTTMTRMVDEQRQQMGTLKGLGYGSLDIAKKFIVYAAAACFGGTIVGLLIGYHLFPTVIFMAYSTLYRLPDIEIHYYFSYGLISLVVAILCTIGPAAVTAYKELKESPASLMRPKAPKSGKRVLLERIPFVWDRLGFNGKITVRNLVRYKLRNSMTIIGVAGSTALILTGFAITNSISGLANTQFNEVTMYDAVVALEENISEEDRNEYIELIDSYDEIENHLFTFQTSYKTDRAGISIQDVTVFVPENTEIFSDFVNLQERETADKYSLTDEGAIITEKLAALMELEPGDELTIRDDQAMTYRIPIQAIAENYTGHYLYMTPGLYERTFSENYLPNTDLLIFNESGNWERTFAEEAMNAAQVMLVTFMDVIDAQFTDTLSILDLVTVILIISAAALAFIVLYNLTNVNVSERIRELSTIKVLGFYHMEVSMYIYRETFILTLIGVFVGFGLGNILATVILKMVEVDFMLFPTTILLSSYFYSSILTILFSVIVMVIMHYKLKQVDMIEALKSVE</sequence>
<keyword evidence="5 7" id="KW-0472">Membrane</keyword>
<feature type="coiled-coil region" evidence="6">
    <location>
        <begin position="683"/>
        <end position="710"/>
    </location>
</feature>
<dbReference type="Proteomes" id="UP000273326">
    <property type="component" value="Chromosome"/>
</dbReference>
<reference evidence="10" key="1">
    <citation type="submission" date="2018-12" db="EMBL/GenBank/DDBJ databases">
        <title>Complete genome sequencing of Jeotgalibaca sp. H21T32.</title>
        <authorList>
            <person name="Bae J.-W."/>
            <person name="Lee S.-Y."/>
        </authorList>
    </citation>
    <scope>NUCLEOTIDE SEQUENCE [LARGE SCALE GENOMIC DNA]</scope>
    <source>
        <strain evidence="10">H21T32</strain>
    </source>
</reference>
<feature type="coiled-coil region" evidence="6">
    <location>
        <begin position="522"/>
        <end position="556"/>
    </location>
</feature>
<dbReference type="OrthoDB" id="5137249at2"/>
<dbReference type="GO" id="GO:0005886">
    <property type="term" value="C:plasma membrane"/>
    <property type="evidence" value="ECO:0007669"/>
    <property type="project" value="UniProtKB-SubCell"/>
</dbReference>
<keyword evidence="10" id="KW-1185">Reference proteome</keyword>
<dbReference type="PANTHER" id="PTHR30287:SF1">
    <property type="entry name" value="INNER MEMBRANE PROTEIN"/>
    <property type="match status" value="1"/>
</dbReference>
<feature type="transmembrane region" description="Helical" evidence="7">
    <location>
        <begin position="21"/>
        <end position="38"/>
    </location>
</feature>